<evidence type="ECO:0000313" key="7">
    <source>
        <dbReference type="EMBL" id="GEP40857.1"/>
    </source>
</evidence>
<dbReference type="Pfam" id="PF00005">
    <property type="entry name" value="ABC_tran"/>
    <property type="match status" value="1"/>
</dbReference>
<feature type="domain" description="ABC transporter" evidence="6">
    <location>
        <begin position="13"/>
        <end position="243"/>
    </location>
</feature>
<gene>
    <name evidence="7" type="ORF">BGE01nite_01480</name>
</gene>
<feature type="compositionally biased region" description="Pro residues" evidence="5">
    <location>
        <begin position="333"/>
        <end position="342"/>
    </location>
</feature>
<dbReference type="SUPFAM" id="SSF52540">
    <property type="entry name" value="P-loop containing nucleoside triphosphate hydrolases"/>
    <property type="match status" value="1"/>
</dbReference>
<dbReference type="GO" id="GO:0005524">
    <property type="term" value="F:ATP binding"/>
    <property type="evidence" value="ECO:0007669"/>
    <property type="project" value="UniProtKB-KW"/>
</dbReference>
<dbReference type="SMART" id="SM00382">
    <property type="entry name" value="AAA"/>
    <property type="match status" value="1"/>
</dbReference>
<proteinExistence type="inferred from homology"/>
<evidence type="ECO:0000256" key="2">
    <source>
        <dbReference type="ARBA" id="ARBA00022448"/>
    </source>
</evidence>
<dbReference type="PANTHER" id="PTHR43335:SF3">
    <property type="entry name" value="ABC TRANSPORTER"/>
    <property type="match status" value="1"/>
</dbReference>
<evidence type="ECO:0000259" key="6">
    <source>
        <dbReference type="PROSITE" id="PS50893"/>
    </source>
</evidence>
<evidence type="ECO:0000313" key="8">
    <source>
        <dbReference type="Proteomes" id="UP000321577"/>
    </source>
</evidence>
<evidence type="ECO:0000256" key="5">
    <source>
        <dbReference type="SAM" id="MobiDB-lite"/>
    </source>
</evidence>
<dbReference type="InterPro" id="IPR003593">
    <property type="entry name" value="AAA+_ATPase"/>
</dbReference>
<keyword evidence="8" id="KW-1185">Reference proteome</keyword>
<evidence type="ECO:0000256" key="3">
    <source>
        <dbReference type="ARBA" id="ARBA00022741"/>
    </source>
</evidence>
<dbReference type="InterPro" id="IPR027417">
    <property type="entry name" value="P-loop_NTPase"/>
</dbReference>
<protein>
    <submittedName>
        <fullName evidence="7">Multidrug ABC transporter ATP-binding protein</fullName>
    </submittedName>
</protein>
<name>A0A512M286_9BACT</name>
<dbReference type="RefSeq" id="WP_218032855.1">
    <property type="nucleotide sequence ID" value="NZ_BKAG01000001.1"/>
</dbReference>
<dbReference type="AlphaFoldDB" id="A0A512M286"/>
<reference evidence="7 8" key="1">
    <citation type="submission" date="2019-07" db="EMBL/GenBank/DDBJ databases">
        <title>Whole genome shotgun sequence of Brevifollis gellanilyticus NBRC 108608.</title>
        <authorList>
            <person name="Hosoyama A."/>
            <person name="Uohara A."/>
            <person name="Ohji S."/>
            <person name="Ichikawa N."/>
        </authorList>
    </citation>
    <scope>NUCLEOTIDE SEQUENCE [LARGE SCALE GENOMIC DNA]</scope>
    <source>
        <strain evidence="7 8">NBRC 108608</strain>
    </source>
</reference>
<feature type="region of interest" description="Disordered" evidence="5">
    <location>
        <begin position="326"/>
        <end position="355"/>
    </location>
</feature>
<dbReference type="InterPro" id="IPR003439">
    <property type="entry name" value="ABC_transporter-like_ATP-bd"/>
</dbReference>
<keyword evidence="2" id="KW-0813">Transport</keyword>
<comment type="similarity">
    <text evidence="1">Belongs to the ABC transporter superfamily.</text>
</comment>
<dbReference type="CDD" id="cd03230">
    <property type="entry name" value="ABC_DR_subfamily_A"/>
    <property type="match status" value="1"/>
</dbReference>
<comment type="caution">
    <text evidence="7">The sequence shown here is derived from an EMBL/GenBank/DDBJ whole genome shotgun (WGS) entry which is preliminary data.</text>
</comment>
<dbReference type="PANTHER" id="PTHR43335">
    <property type="entry name" value="ABC TRANSPORTER, ATP-BINDING PROTEIN"/>
    <property type="match status" value="1"/>
</dbReference>
<dbReference type="GO" id="GO:0016887">
    <property type="term" value="F:ATP hydrolysis activity"/>
    <property type="evidence" value="ECO:0007669"/>
    <property type="project" value="InterPro"/>
</dbReference>
<dbReference type="Gene3D" id="3.40.50.300">
    <property type="entry name" value="P-loop containing nucleotide triphosphate hydrolases"/>
    <property type="match status" value="1"/>
</dbReference>
<keyword evidence="4 7" id="KW-0067">ATP-binding</keyword>
<sequence>MSAPEIDTSQPAILVEDLKRSFGSLKAVDGVSFSINHGSVVGFVGANGAGKTTTMRILATLDYPSSGQVKVGGHNVVHYPAKVRRLLGWMPDSFGTYEHMTVLEYLDFYARALGYKGAERVQRIQEVMDFTDLTPLADRLSNKMSKGQTQRLCLGRALLHDPQILIMDEPAAGLDPKARVELKRLIRILADEGKTILISSHILSELGEMCDSLLFIDKGRIVHHGDAESMTRASATPETIVNVQIAGEPAKLVEWALTAPLVKVMDETKRGARLCIESTDEMVLAGVLKRMITDGLLVTDYHREERKLEDAFIDMLGQIDQGKFQSNGGPVMSTPPPLPQMPPAVVSGPVMGAQE</sequence>
<dbReference type="PROSITE" id="PS50893">
    <property type="entry name" value="ABC_TRANSPORTER_2"/>
    <property type="match status" value="1"/>
</dbReference>
<evidence type="ECO:0000256" key="4">
    <source>
        <dbReference type="ARBA" id="ARBA00022840"/>
    </source>
</evidence>
<organism evidence="7 8">
    <name type="scientific">Brevifollis gellanilyticus</name>
    <dbReference type="NCBI Taxonomy" id="748831"/>
    <lineage>
        <taxon>Bacteria</taxon>
        <taxon>Pseudomonadati</taxon>
        <taxon>Verrucomicrobiota</taxon>
        <taxon>Verrucomicrobiia</taxon>
        <taxon>Verrucomicrobiales</taxon>
        <taxon>Verrucomicrobiaceae</taxon>
    </lineage>
</organism>
<dbReference type="Proteomes" id="UP000321577">
    <property type="component" value="Unassembled WGS sequence"/>
</dbReference>
<keyword evidence="3" id="KW-0547">Nucleotide-binding</keyword>
<accession>A0A512M286</accession>
<dbReference type="EMBL" id="BKAG01000001">
    <property type="protein sequence ID" value="GEP40857.1"/>
    <property type="molecule type" value="Genomic_DNA"/>
</dbReference>
<evidence type="ECO:0000256" key="1">
    <source>
        <dbReference type="ARBA" id="ARBA00005417"/>
    </source>
</evidence>